<dbReference type="KEGG" id="fox:FOXG_21966"/>
<dbReference type="SUPFAM" id="SSF52777">
    <property type="entry name" value="CoA-dependent acyltransferases"/>
    <property type="match status" value="1"/>
</dbReference>
<dbReference type="GO" id="GO:0043041">
    <property type="term" value="P:amino acid activation for nonribosomal peptide biosynthetic process"/>
    <property type="evidence" value="ECO:0007669"/>
    <property type="project" value="TreeGrafter"/>
</dbReference>
<dbReference type="VEuPathDB" id="FungiDB:FOXG_21719"/>
<dbReference type="Proteomes" id="UP000009097">
    <property type="component" value="Unassembled WGS sequence"/>
</dbReference>
<proteinExistence type="predicted"/>
<dbReference type="Pfam" id="PF00668">
    <property type="entry name" value="Condensation"/>
    <property type="match status" value="1"/>
</dbReference>
<dbReference type="GeneID" id="28962672"/>
<dbReference type="EMBL" id="DS231719">
    <property type="protein sequence ID" value="KNB16602.1"/>
    <property type="molecule type" value="Genomic_DNA"/>
</dbReference>
<dbReference type="KEGG" id="fox:FOXG_21719"/>
<feature type="domain" description="Condensation" evidence="1">
    <location>
        <begin position="16"/>
        <end position="112"/>
    </location>
</feature>
<evidence type="ECO:0000313" key="4">
    <source>
        <dbReference type="Proteomes" id="UP000009097"/>
    </source>
</evidence>
<evidence type="ECO:0000313" key="3">
    <source>
        <dbReference type="EMBL" id="KNB17553.1"/>
    </source>
</evidence>
<dbReference type="VEuPathDB" id="FungiDB:FOXG_21966"/>
<dbReference type="PANTHER" id="PTHR45527">
    <property type="entry name" value="NONRIBOSOMAL PEPTIDE SYNTHETASE"/>
    <property type="match status" value="1"/>
</dbReference>
<protein>
    <recommendedName>
        <fullName evidence="1">Condensation domain-containing protein</fullName>
    </recommendedName>
</protein>
<dbReference type="GO" id="GO:0044550">
    <property type="term" value="P:secondary metabolite biosynthetic process"/>
    <property type="evidence" value="ECO:0007669"/>
    <property type="project" value="TreeGrafter"/>
</dbReference>
<dbReference type="GeneID" id="28962425"/>
<organism evidence="2 4">
    <name type="scientific">Fusarium oxysporum f. sp. lycopersici (strain 4287 / CBS 123668 / FGSC 9935 / NRRL 34936)</name>
    <name type="common">Fusarium vascular wilt of tomato</name>
    <dbReference type="NCBI Taxonomy" id="426428"/>
    <lineage>
        <taxon>Eukaryota</taxon>
        <taxon>Fungi</taxon>
        <taxon>Dikarya</taxon>
        <taxon>Ascomycota</taxon>
        <taxon>Pezizomycotina</taxon>
        <taxon>Sordariomycetes</taxon>
        <taxon>Hypocreomycetidae</taxon>
        <taxon>Hypocreales</taxon>
        <taxon>Nectriaceae</taxon>
        <taxon>Fusarium</taxon>
        <taxon>Fusarium oxysporum species complex</taxon>
    </lineage>
</organism>
<dbReference type="InterPro" id="IPR001242">
    <property type="entry name" value="Condensation_dom"/>
</dbReference>
<evidence type="ECO:0000259" key="1">
    <source>
        <dbReference type="Pfam" id="PF00668"/>
    </source>
</evidence>
<accession>A0A0J9WTT7</accession>
<dbReference type="GO" id="GO:0005737">
    <property type="term" value="C:cytoplasm"/>
    <property type="evidence" value="ECO:0007669"/>
    <property type="project" value="TreeGrafter"/>
</dbReference>
<evidence type="ECO:0000313" key="2">
    <source>
        <dbReference type="EMBL" id="KNB16602.1"/>
    </source>
</evidence>
<dbReference type="AlphaFoldDB" id="A0A0J9WTT7"/>
<reference evidence="2" key="2">
    <citation type="journal article" date="2010" name="Nature">
        <title>Comparative genomics reveals mobile pathogenicity chromosomes in Fusarium.</title>
        <authorList>
            <person name="Ma L.J."/>
            <person name="van der Does H.C."/>
            <person name="Borkovich K.A."/>
            <person name="Coleman J.J."/>
            <person name="Daboussi M.J."/>
            <person name="Di Pietro A."/>
            <person name="Dufresne M."/>
            <person name="Freitag M."/>
            <person name="Grabherr M."/>
            <person name="Henrissat B."/>
            <person name="Houterman P.M."/>
            <person name="Kang S."/>
            <person name="Shim W.B."/>
            <person name="Woloshuk C."/>
            <person name="Xie X."/>
            <person name="Xu J.R."/>
            <person name="Antoniw J."/>
            <person name="Baker S.E."/>
            <person name="Bluhm B.H."/>
            <person name="Breakspear A."/>
            <person name="Brown D.W."/>
            <person name="Butchko R.A."/>
            <person name="Chapman S."/>
            <person name="Coulson R."/>
            <person name="Coutinho P.M."/>
            <person name="Danchin E.G."/>
            <person name="Diener A."/>
            <person name="Gale L.R."/>
            <person name="Gardiner D.M."/>
            <person name="Goff S."/>
            <person name="Hammond-Kosack K.E."/>
            <person name="Hilburn K."/>
            <person name="Hua-Van A."/>
            <person name="Jonkers W."/>
            <person name="Kazan K."/>
            <person name="Kodira C.D."/>
            <person name="Koehrsen M."/>
            <person name="Kumar L."/>
            <person name="Lee Y.H."/>
            <person name="Li L."/>
            <person name="Manners J.M."/>
            <person name="Miranda-Saavedra D."/>
            <person name="Mukherjee M."/>
            <person name="Park G."/>
            <person name="Park J."/>
            <person name="Park S.Y."/>
            <person name="Proctor R.H."/>
            <person name="Regev A."/>
            <person name="Ruiz-Roldan M.C."/>
            <person name="Sain D."/>
            <person name="Sakthikumar S."/>
            <person name="Sykes S."/>
            <person name="Schwartz D.C."/>
            <person name="Turgeon B.G."/>
            <person name="Wapinski I."/>
            <person name="Yoder O."/>
            <person name="Young S."/>
            <person name="Zeng Q."/>
            <person name="Zhou S."/>
            <person name="Galagan J."/>
            <person name="Cuomo C.A."/>
            <person name="Kistler H.C."/>
            <person name="Rep M."/>
        </authorList>
    </citation>
    <scope>NUCLEOTIDE SEQUENCE [LARGE SCALE GENOMIC DNA]</scope>
    <source>
        <strain evidence="2">4287</strain>
    </source>
</reference>
<dbReference type="Gene3D" id="3.30.559.30">
    <property type="entry name" value="Nonribosomal peptide synthetase, condensation domain"/>
    <property type="match status" value="1"/>
</dbReference>
<dbReference type="EMBL" id="DS231722">
    <property type="protein sequence ID" value="KNB17553.1"/>
    <property type="molecule type" value="Genomic_DNA"/>
</dbReference>
<gene>
    <name evidence="2" type="ORF">FOXG_21719</name>
    <name evidence="3" type="ORF">FOXG_21966</name>
</gene>
<dbReference type="GO" id="GO:0031177">
    <property type="term" value="F:phosphopantetheine binding"/>
    <property type="evidence" value="ECO:0007669"/>
    <property type="project" value="TreeGrafter"/>
</dbReference>
<sequence>MIYSDPFSISDEVEARPDVTIASVVRAAWTFVVHQYTGTDGVAVGAPLAGRNMAVSNIDKIVGPIVATVPIRVRVPSGKNSATISAFLRGVQDAAAAVIPFEQTGLQHMQNSVWKLNRPAVSRRYLW</sequence>
<dbReference type="RefSeq" id="XP_018254647.1">
    <property type="nucleotide sequence ID" value="XM_018402066.1"/>
</dbReference>
<dbReference type="PANTHER" id="PTHR45527:SF1">
    <property type="entry name" value="FATTY ACID SYNTHASE"/>
    <property type="match status" value="1"/>
</dbReference>
<name>A0A0J9WTT7_FUSO4</name>
<dbReference type="RefSeq" id="XP_018255598.1">
    <property type="nucleotide sequence ID" value="XM_018402346.1"/>
</dbReference>
<dbReference type="GO" id="GO:0003824">
    <property type="term" value="F:catalytic activity"/>
    <property type="evidence" value="ECO:0007669"/>
    <property type="project" value="InterPro"/>
</dbReference>
<reference evidence="2" key="1">
    <citation type="submission" date="2007-04" db="EMBL/GenBank/DDBJ databases">
        <authorList>
            <consortium name="The Broad Institute Genome Sequencing Platform"/>
            <person name="Birren B."/>
            <person name="Lander E."/>
            <person name="Galagan J."/>
            <person name="Nusbaum C."/>
            <person name="Devon K."/>
            <person name="Ma L.-J."/>
            <person name="Jaffe D."/>
            <person name="Butler J."/>
            <person name="Alvarez P."/>
            <person name="Gnerre S."/>
            <person name="Grabherr M."/>
            <person name="Kleber M."/>
            <person name="Mauceli E."/>
            <person name="Brockman W."/>
            <person name="MacCallum I.A."/>
            <person name="Young S."/>
            <person name="LaButti K."/>
            <person name="DeCaprio D."/>
            <person name="Crawford M."/>
            <person name="Koehrsen M."/>
            <person name="Engels R."/>
            <person name="Montgomery P."/>
            <person name="Pearson M."/>
            <person name="Howarth C."/>
            <person name="Larson L."/>
            <person name="White J."/>
            <person name="O'Leary S."/>
            <person name="Kodira C."/>
            <person name="Zeng Q."/>
            <person name="Yandava C."/>
            <person name="Alvarado L."/>
            <person name="Kistler C."/>
            <person name="Shim W.-B."/>
            <person name="Kang S."/>
            <person name="Woloshuk C."/>
        </authorList>
    </citation>
    <scope>NUCLEOTIDE SEQUENCE</scope>
    <source>
        <strain evidence="2">4287</strain>
    </source>
</reference>